<dbReference type="KEGG" id="loa:LOAG_11164"/>
<dbReference type="CTD" id="9948617"/>
<proteinExistence type="predicted"/>
<dbReference type="AlphaFoldDB" id="A0A1S0TNK4"/>
<keyword evidence="2" id="KW-0732">Signal</keyword>
<feature type="region of interest" description="Disordered" evidence="1">
    <location>
        <begin position="33"/>
        <end position="63"/>
    </location>
</feature>
<dbReference type="EMBL" id="JH712187">
    <property type="protein sequence ID" value="EFO17335.2"/>
    <property type="molecule type" value="Genomic_DNA"/>
</dbReference>
<name>A0A1S0TNK4_LOALO</name>
<reference evidence="3" key="1">
    <citation type="submission" date="2012-04" db="EMBL/GenBank/DDBJ databases">
        <title>The Genome Sequence of Loa loa.</title>
        <authorList>
            <consortium name="The Broad Institute Genome Sequencing Platform"/>
            <consortium name="Broad Institute Genome Sequencing Center for Infectious Disease"/>
            <person name="Nutman T.B."/>
            <person name="Fink D.L."/>
            <person name="Russ C."/>
            <person name="Young S."/>
            <person name="Zeng Q."/>
            <person name="Gargeya S."/>
            <person name="Alvarado L."/>
            <person name="Berlin A."/>
            <person name="Chapman S.B."/>
            <person name="Chen Z."/>
            <person name="Freedman E."/>
            <person name="Gellesch M."/>
            <person name="Goldberg J."/>
            <person name="Griggs A."/>
            <person name="Gujja S."/>
            <person name="Heilman E.R."/>
            <person name="Heiman D."/>
            <person name="Howarth C."/>
            <person name="Mehta T."/>
            <person name="Neiman D."/>
            <person name="Pearson M."/>
            <person name="Roberts A."/>
            <person name="Saif S."/>
            <person name="Shea T."/>
            <person name="Shenoy N."/>
            <person name="Sisk P."/>
            <person name="Stolte C."/>
            <person name="Sykes S."/>
            <person name="White J."/>
            <person name="Yandava C."/>
            <person name="Haas B."/>
            <person name="Henn M.R."/>
            <person name="Nusbaum C."/>
            <person name="Birren B."/>
        </authorList>
    </citation>
    <scope>NUCLEOTIDE SEQUENCE [LARGE SCALE GENOMIC DNA]</scope>
</reference>
<evidence type="ECO:0000256" key="2">
    <source>
        <dbReference type="SAM" id="SignalP"/>
    </source>
</evidence>
<sequence length="63" mass="7580">MVSLRFATILLFALLALSMTAFGMRQRGWISQRKQYQRPKQVQRPYKSSRQQSRPFYGRHYRG</sequence>
<organism evidence="3">
    <name type="scientific">Loa loa</name>
    <name type="common">Eye worm</name>
    <name type="synonym">Filaria loa</name>
    <dbReference type="NCBI Taxonomy" id="7209"/>
    <lineage>
        <taxon>Eukaryota</taxon>
        <taxon>Metazoa</taxon>
        <taxon>Ecdysozoa</taxon>
        <taxon>Nematoda</taxon>
        <taxon>Chromadorea</taxon>
        <taxon>Rhabditida</taxon>
        <taxon>Spirurina</taxon>
        <taxon>Spiruromorpha</taxon>
        <taxon>Filarioidea</taxon>
        <taxon>Onchocercidae</taxon>
        <taxon>Loa</taxon>
    </lineage>
</organism>
<feature type="signal peptide" evidence="2">
    <location>
        <begin position="1"/>
        <end position="23"/>
    </location>
</feature>
<evidence type="ECO:0000313" key="3">
    <source>
        <dbReference type="EMBL" id="EFO17335.2"/>
    </source>
</evidence>
<dbReference type="RefSeq" id="XP_003146734.2">
    <property type="nucleotide sequence ID" value="XM_003146686.2"/>
</dbReference>
<evidence type="ECO:0000256" key="1">
    <source>
        <dbReference type="SAM" id="MobiDB-lite"/>
    </source>
</evidence>
<gene>
    <name evidence="3" type="ORF">LOAG_11164</name>
</gene>
<protein>
    <submittedName>
        <fullName evidence="3">Uncharacterized protein</fullName>
    </submittedName>
</protein>
<dbReference type="InParanoid" id="A0A1S0TNK4"/>
<accession>A0A1S0TNK4</accession>
<feature type="chain" id="PRO_5010352491" evidence="2">
    <location>
        <begin position="24"/>
        <end position="63"/>
    </location>
</feature>
<feature type="compositionally biased region" description="Polar residues" evidence="1">
    <location>
        <begin position="33"/>
        <end position="54"/>
    </location>
</feature>
<dbReference type="GeneID" id="9948617"/>